<accession>A0A6I6XY64</accession>
<gene>
    <name evidence="1" type="ORF">C2H86_08055</name>
</gene>
<evidence type="ECO:0000313" key="2">
    <source>
        <dbReference type="Proteomes" id="UP000464480"/>
    </source>
</evidence>
<protein>
    <submittedName>
        <fullName evidence="1">HEPN domain-containing protein</fullName>
    </submittedName>
</protein>
<sequence length="155" mass="16726">MADINGNLILPDDDVLSWRIDAHHAFFASAESLMRGVRALSGAGSEVGVALCFLAGQVSECALKALLAKQGVPLKELISIGHDIKKLWGLCFSHGLVSDSDLPDWAECLSKLHGKPYLLRYPMDVNGIVMPGPEPMICELNALLLDVRSAMLSLE</sequence>
<dbReference type="EMBL" id="CP026115">
    <property type="protein sequence ID" value="QHG64368.1"/>
    <property type="molecule type" value="Genomic_DNA"/>
</dbReference>
<name>A0A6I6XY64_PSEPU</name>
<reference evidence="1 2" key="1">
    <citation type="submission" date="2020-02" db="EMBL/GenBank/DDBJ databases">
        <title>Pseudomonas Putida W5 Complete Genome Assembly.</title>
        <authorList>
            <person name="Yuan Z.-C."/>
            <person name="Shaw G.A."/>
            <person name="Cusano A.D."/>
            <person name="Caddey B.J."/>
            <person name="Weselowski B.J."/>
        </authorList>
    </citation>
    <scope>NUCLEOTIDE SEQUENCE [LARGE SCALE GENOMIC DNA]</scope>
    <source>
        <strain evidence="1 2">W5</strain>
    </source>
</reference>
<dbReference type="AlphaFoldDB" id="A0A6I6XY64"/>
<dbReference type="RefSeq" id="WP_159409756.1">
    <property type="nucleotide sequence ID" value="NZ_CP026115.2"/>
</dbReference>
<dbReference type="Gene3D" id="1.20.120.330">
    <property type="entry name" value="Nucleotidyltransferases domain 2"/>
    <property type="match status" value="1"/>
</dbReference>
<dbReference type="SUPFAM" id="SSF81593">
    <property type="entry name" value="Nucleotidyltransferase substrate binding subunit/domain"/>
    <property type="match status" value="1"/>
</dbReference>
<proteinExistence type="predicted"/>
<evidence type="ECO:0000313" key="1">
    <source>
        <dbReference type="EMBL" id="QHG64368.1"/>
    </source>
</evidence>
<dbReference type="Proteomes" id="UP000464480">
    <property type="component" value="Chromosome"/>
</dbReference>
<organism evidence="1 2">
    <name type="scientific">Pseudomonas putida</name>
    <name type="common">Arthrobacter siderocapsulatus</name>
    <dbReference type="NCBI Taxonomy" id="303"/>
    <lineage>
        <taxon>Bacteria</taxon>
        <taxon>Pseudomonadati</taxon>
        <taxon>Pseudomonadota</taxon>
        <taxon>Gammaproteobacteria</taxon>
        <taxon>Pseudomonadales</taxon>
        <taxon>Pseudomonadaceae</taxon>
        <taxon>Pseudomonas</taxon>
    </lineage>
</organism>